<proteinExistence type="predicted"/>
<reference evidence="2 3" key="1">
    <citation type="submission" date="2019-07" db="EMBL/GenBank/DDBJ databases">
        <authorList>
            <person name="Hibberd C M."/>
            <person name="Gehrig L. J."/>
            <person name="Chang H.-W."/>
            <person name="Venkatesh S."/>
        </authorList>
    </citation>
    <scope>NUCLEOTIDE SEQUENCE [LARGE SCALE GENOMIC DNA]</scope>
    <source>
        <strain evidence="2">Bifidobacterium_longum_subsp_infantis_JG_Bg463</strain>
    </source>
</reference>
<dbReference type="EMBL" id="CABHNT010000020">
    <property type="protein sequence ID" value="VUX31704.1"/>
    <property type="molecule type" value="Genomic_DNA"/>
</dbReference>
<name>A0A564VGI7_BIFLI</name>
<accession>A0A564VGI7</accession>
<evidence type="ECO:0000259" key="1">
    <source>
        <dbReference type="Pfam" id="PF00884"/>
    </source>
</evidence>
<gene>
    <name evidence="2" type="ORF">BLJG463_00948</name>
</gene>
<feature type="domain" description="Sulfatase N-terminal" evidence="1">
    <location>
        <begin position="39"/>
        <end position="239"/>
    </location>
</feature>
<dbReference type="Proteomes" id="UP000345266">
    <property type="component" value="Unassembled WGS sequence"/>
</dbReference>
<evidence type="ECO:0000313" key="2">
    <source>
        <dbReference type="EMBL" id="VUX31704.1"/>
    </source>
</evidence>
<dbReference type="InterPro" id="IPR017850">
    <property type="entry name" value="Alkaline_phosphatase_core_sf"/>
</dbReference>
<evidence type="ECO:0000313" key="3">
    <source>
        <dbReference type="Proteomes" id="UP000345266"/>
    </source>
</evidence>
<dbReference type="AlphaFoldDB" id="A0A564VGI7"/>
<dbReference type="InterPro" id="IPR000917">
    <property type="entry name" value="Sulfatase_N"/>
</dbReference>
<organism evidence="2 3">
    <name type="scientific">Bifidobacterium longum subsp. infantis</name>
    <dbReference type="NCBI Taxonomy" id="1682"/>
    <lineage>
        <taxon>Bacteria</taxon>
        <taxon>Bacillati</taxon>
        <taxon>Actinomycetota</taxon>
        <taxon>Actinomycetes</taxon>
        <taxon>Bifidobacteriales</taxon>
        <taxon>Bifidobacteriaceae</taxon>
        <taxon>Bifidobacterium</taxon>
    </lineage>
</organism>
<protein>
    <submittedName>
        <fullName evidence="2">Sulfatase</fullName>
    </submittedName>
</protein>
<sequence length="325" mass="36788">MALFDDSMQSMYQELVPHQKQAYTFNQIWNQTYGASGSIALHPYYKNMYLRDVDYKKFGFSKFLTLVSKPEIKHQDRIDNFIYVSDAAAYQDALDAVNANTKHPQFIQLATIQNHMPYNNWYANNQFQDSDTSQLSGDERSSIDTYAKGVNITDQATTDFLNQLDQVNKPVTVIFYGDHLPGIYSTAASDPKNGVNLHETDYFIWSNQASESNGTKLDAKESSYTSSSFFMPLAAEHMNAKVSPYLEFLDTVHEEIPAMTRPVSSTSDQTGDNNNKTYLAADGTTVSYDPMSAKAKKLLEEYKLVQYDLTAGKGYLNDTKFFDVK</sequence>
<dbReference type="SUPFAM" id="SSF53649">
    <property type="entry name" value="Alkaline phosphatase-like"/>
    <property type="match status" value="1"/>
</dbReference>
<dbReference type="Gene3D" id="3.40.720.10">
    <property type="entry name" value="Alkaline Phosphatase, subunit A"/>
    <property type="match status" value="1"/>
</dbReference>
<dbReference type="Pfam" id="PF00884">
    <property type="entry name" value="Sulfatase"/>
    <property type="match status" value="1"/>
</dbReference>